<keyword evidence="1" id="KW-0812">Transmembrane</keyword>
<keyword evidence="2" id="KW-0732">Signal</keyword>
<feature type="signal peptide" evidence="2">
    <location>
        <begin position="1"/>
        <end position="32"/>
    </location>
</feature>
<evidence type="ECO:0000313" key="4">
    <source>
        <dbReference type="WBParaSite" id="Pan_g4400.t1"/>
    </source>
</evidence>
<evidence type="ECO:0000256" key="1">
    <source>
        <dbReference type="SAM" id="Phobius"/>
    </source>
</evidence>
<keyword evidence="1" id="KW-1133">Transmembrane helix</keyword>
<keyword evidence="1" id="KW-0472">Membrane</keyword>
<reference evidence="4" key="2">
    <citation type="submission" date="2020-10" db="UniProtKB">
        <authorList>
            <consortium name="WormBaseParasite"/>
        </authorList>
    </citation>
    <scope>IDENTIFICATION</scope>
</reference>
<evidence type="ECO:0000313" key="3">
    <source>
        <dbReference type="Proteomes" id="UP000492821"/>
    </source>
</evidence>
<sequence>MSEIAVKLSAAPFKLLIRVLVLLLLAAPAAVGAWHCEINGRPCSVAGVDILQFTAMALIASFANFVHRLLD</sequence>
<dbReference type="AlphaFoldDB" id="A0A7E4VXD9"/>
<dbReference type="WBParaSite" id="Pan_g4400.t1">
    <property type="protein sequence ID" value="Pan_g4400.t1"/>
    <property type="gene ID" value="Pan_g4400"/>
</dbReference>
<organism evidence="3 4">
    <name type="scientific">Panagrellus redivivus</name>
    <name type="common">Microworm</name>
    <dbReference type="NCBI Taxonomy" id="6233"/>
    <lineage>
        <taxon>Eukaryota</taxon>
        <taxon>Metazoa</taxon>
        <taxon>Ecdysozoa</taxon>
        <taxon>Nematoda</taxon>
        <taxon>Chromadorea</taxon>
        <taxon>Rhabditida</taxon>
        <taxon>Tylenchina</taxon>
        <taxon>Panagrolaimomorpha</taxon>
        <taxon>Panagrolaimoidea</taxon>
        <taxon>Panagrolaimidae</taxon>
        <taxon>Panagrellus</taxon>
    </lineage>
</organism>
<dbReference type="Proteomes" id="UP000492821">
    <property type="component" value="Unassembled WGS sequence"/>
</dbReference>
<protein>
    <submittedName>
        <fullName evidence="4">Transmembrane protein</fullName>
    </submittedName>
</protein>
<evidence type="ECO:0000256" key="2">
    <source>
        <dbReference type="SAM" id="SignalP"/>
    </source>
</evidence>
<proteinExistence type="predicted"/>
<feature type="chain" id="PRO_5028839055" evidence="2">
    <location>
        <begin position="33"/>
        <end position="71"/>
    </location>
</feature>
<feature type="transmembrane region" description="Helical" evidence="1">
    <location>
        <begin position="49"/>
        <end position="70"/>
    </location>
</feature>
<accession>A0A7E4VXD9</accession>
<keyword evidence="3" id="KW-1185">Reference proteome</keyword>
<name>A0A7E4VXD9_PANRE</name>
<reference evidence="3" key="1">
    <citation type="journal article" date="2013" name="Genetics">
        <title>The draft genome and transcriptome of Panagrellus redivivus are shaped by the harsh demands of a free-living lifestyle.</title>
        <authorList>
            <person name="Srinivasan J."/>
            <person name="Dillman A.R."/>
            <person name="Macchietto M.G."/>
            <person name="Heikkinen L."/>
            <person name="Lakso M."/>
            <person name="Fracchia K.M."/>
            <person name="Antoshechkin I."/>
            <person name="Mortazavi A."/>
            <person name="Wong G."/>
            <person name="Sternberg P.W."/>
        </authorList>
    </citation>
    <scope>NUCLEOTIDE SEQUENCE [LARGE SCALE GENOMIC DNA]</scope>
    <source>
        <strain evidence="3">MT8872</strain>
    </source>
</reference>